<reference evidence="2 3" key="1">
    <citation type="journal article" date="2019" name="Int. J. Syst. Evol. Microbiol.">
        <title>The Global Catalogue of Microorganisms (GCM) 10K type strain sequencing project: providing services to taxonomists for standard genome sequencing and annotation.</title>
        <authorList>
            <consortium name="The Broad Institute Genomics Platform"/>
            <consortium name="The Broad Institute Genome Sequencing Center for Infectious Disease"/>
            <person name="Wu L."/>
            <person name="Ma J."/>
        </authorList>
    </citation>
    <scope>NUCLEOTIDE SEQUENCE [LARGE SCALE GENOMIC DNA]</scope>
    <source>
        <strain evidence="2 3">JCM 14560</strain>
    </source>
</reference>
<evidence type="ECO:0000313" key="3">
    <source>
        <dbReference type="Proteomes" id="UP001422759"/>
    </source>
</evidence>
<feature type="compositionally biased region" description="Pro residues" evidence="1">
    <location>
        <begin position="49"/>
        <end position="67"/>
    </location>
</feature>
<dbReference type="Proteomes" id="UP001422759">
    <property type="component" value="Unassembled WGS sequence"/>
</dbReference>
<comment type="caution">
    <text evidence="2">The sequence shown here is derived from an EMBL/GenBank/DDBJ whole genome shotgun (WGS) entry which is preliminary data.</text>
</comment>
<name>A0ABN1ZME0_9ACTN</name>
<protein>
    <submittedName>
        <fullName evidence="2">Uncharacterized protein</fullName>
    </submittedName>
</protein>
<sequence>MVEQCLLIWEDMGVGRKKAGKPRRARAAAGYNLQQFQPPGYDQWMILAPTPPRRPPPTPASGPRPST</sequence>
<dbReference type="EMBL" id="BAAANT010000083">
    <property type="protein sequence ID" value="GAA1501056.1"/>
    <property type="molecule type" value="Genomic_DNA"/>
</dbReference>
<feature type="region of interest" description="Disordered" evidence="1">
    <location>
        <begin position="48"/>
        <end position="67"/>
    </location>
</feature>
<evidence type="ECO:0000256" key="1">
    <source>
        <dbReference type="SAM" id="MobiDB-lite"/>
    </source>
</evidence>
<gene>
    <name evidence="2" type="ORF">GCM10009760_63560</name>
</gene>
<evidence type="ECO:0000313" key="2">
    <source>
        <dbReference type="EMBL" id="GAA1501056.1"/>
    </source>
</evidence>
<keyword evidence="3" id="KW-1185">Reference proteome</keyword>
<proteinExistence type="predicted"/>
<accession>A0ABN1ZME0</accession>
<organism evidence="2 3">
    <name type="scientific">Kitasatospora kazusensis</name>
    <dbReference type="NCBI Taxonomy" id="407974"/>
    <lineage>
        <taxon>Bacteria</taxon>
        <taxon>Bacillati</taxon>
        <taxon>Actinomycetota</taxon>
        <taxon>Actinomycetes</taxon>
        <taxon>Kitasatosporales</taxon>
        <taxon>Streptomycetaceae</taxon>
        <taxon>Kitasatospora</taxon>
    </lineage>
</organism>